<dbReference type="Proteomes" id="UP000192610">
    <property type="component" value="Unassembled WGS sequence"/>
</dbReference>
<dbReference type="AlphaFoldDB" id="A0A1V9E4N2"/>
<evidence type="ECO:0008006" key="3">
    <source>
        <dbReference type="Google" id="ProtNLM"/>
    </source>
</evidence>
<accession>A0A1V9E4N2</accession>
<reference evidence="2" key="1">
    <citation type="submission" date="2016-04" db="EMBL/GenBank/DDBJ databases">
        <authorList>
            <person name="Chen L."/>
            <person name="Zhuang W."/>
            <person name="Wang G."/>
        </authorList>
    </citation>
    <scope>NUCLEOTIDE SEQUENCE [LARGE SCALE GENOMIC DNA]</scope>
    <source>
        <strain evidence="2">17621</strain>
    </source>
</reference>
<dbReference type="EMBL" id="LVXG01000067">
    <property type="protein sequence ID" value="OQP41056.1"/>
    <property type="molecule type" value="Genomic_DNA"/>
</dbReference>
<name>A0A1V9E4N2_9BACT</name>
<proteinExistence type="predicted"/>
<sequence length="243" mass="27715">MCTVTFIRSADKIYITSNRDEKHWRSSAFPPNVYAGTSGRLLYPKDGDAGGTWIAAHENGNAIVFLNGGFVRHTPTPPYRKSRGLVLLDLLDSTNPVTGFRQLTLQQIEPFTAVIWNTGQLFECRWDGEKKRVTELNDSEPHIWSSVTLYEEAVVAKRKSWFRQWLQQHAEPTPGDILHFHQFTGDGDAHNDLLMNRNGQVFTVSVTQLTLTDEHTEMHYLDLKNSNTFTQYLTVEKSMAGRE</sequence>
<dbReference type="InterPro" id="IPR008551">
    <property type="entry name" value="TANGO2"/>
</dbReference>
<dbReference type="Pfam" id="PF05742">
    <property type="entry name" value="TANGO2"/>
    <property type="match status" value="1"/>
</dbReference>
<organism evidence="1 2">
    <name type="scientific">Niastella yeongjuensis</name>
    <dbReference type="NCBI Taxonomy" id="354355"/>
    <lineage>
        <taxon>Bacteria</taxon>
        <taxon>Pseudomonadati</taxon>
        <taxon>Bacteroidota</taxon>
        <taxon>Chitinophagia</taxon>
        <taxon>Chitinophagales</taxon>
        <taxon>Chitinophagaceae</taxon>
        <taxon>Niastella</taxon>
    </lineage>
</organism>
<keyword evidence="2" id="KW-1185">Reference proteome</keyword>
<dbReference type="STRING" id="354355.SAMN05660816_03895"/>
<dbReference type="RefSeq" id="WP_081204038.1">
    <property type="nucleotide sequence ID" value="NZ_FOCZ01000007.1"/>
</dbReference>
<protein>
    <recommendedName>
        <fullName evidence="3">NRDE family protein</fullName>
    </recommendedName>
</protein>
<gene>
    <name evidence="1" type="ORF">A4H97_15780</name>
</gene>
<dbReference type="OrthoDB" id="4380123at2"/>
<evidence type="ECO:0000313" key="1">
    <source>
        <dbReference type="EMBL" id="OQP41056.1"/>
    </source>
</evidence>
<evidence type="ECO:0000313" key="2">
    <source>
        <dbReference type="Proteomes" id="UP000192610"/>
    </source>
</evidence>
<comment type="caution">
    <text evidence="1">The sequence shown here is derived from an EMBL/GenBank/DDBJ whole genome shotgun (WGS) entry which is preliminary data.</text>
</comment>